<proteinExistence type="predicted"/>
<name>A0A366LZ57_9ACTN</name>
<accession>A0A366LZ57</accession>
<dbReference type="RefSeq" id="WP_113981937.1">
    <property type="nucleotide sequence ID" value="NZ_QMEY01000007.1"/>
</dbReference>
<reference evidence="2 3" key="1">
    <citation type="submission" date="2018-06" db="EMBL/GenBank/DDBJ databases">
        <title>Sphaerisporangium craniellae sp. nov., isolated from a marine sponge in the South China Sea.</title>
        <authorList>
            <person name="Li L."/>
        </authorList>
    </citation>
    <scope>NUCLEOTIDE SEQUENCE [LARGE SCALE GENOMIC DNA]</scope>
    <source>
        <strain evidence="2 3">LHW63015</strain>
    </source>
</reference>
<evidence type="ECO:0000256" key="1">
    <source>
        <dbReference type="SAM" id="Phobius"/>
    </source>
</evidence>
<gene>
    <name evidence="2" type="ORF">DP939_18280</name>
</gene>
<feature type="transmembrane region" description="Helical" evidence="1">
    <location>
        <begin position="42"/>
        <end position="61"/>
    </location>
</feature>
<feature type="transmembrane region" description="Helical" evidence="1">
    <location>
        <begin position="188"/>
        <end position="212"/>
    </location>
</feature>
<keyword evidence="1" id="KW-0812">Transmembrane</keyword>
<feature type="transmembrane region" description="Helical" evidence="1">
    <location>
        <begin position="7"/>
        <end position="27"/>
    </location>
</feature>
<comment type="caution">
    <text evidence="2">The sequence shown here is derived from an EMBL/GenBank/DDBJ whole genome shotgun (WGS) entry which is preliminary data.</text>
</comment>
<dbReference type="EMBL" id="QMEY01000007">
    <property type="protein sequence ID" value="RBQ18462.1"/>
    <property type="molecule type" value="Genomic_DNA"/>
</dbReference>
<feature type="transmembrane region" description="Helical" evidence="1">
    <location>
        <begin position="68"/>
        <end position="88"/>
    </location>
</feature>
<organism evidence="2 3">
    <name type="scientific">Spongiactinospora rosea</name>
    <dbReference type="NCBI Taxonomy" id="2248750"/>
    <lineage>
        <taxon>Bacteria</taxon>
        <taxon>Bacillati</taxon>
        <taxon>Actinomycetota</taxon>
        <taxon>Actinomycetes</taxon>
        <taxon>Streptosporangiales</taxon>
        <taxon>Streptosporangiaceae</taxon>
        <taxon>Spongiactinospora</taxon>
    </lineage>
</organism>
<keyword evidence="3" id="KW-1185">Reference proteome</keyword>
<evidence type="ECO:0008006" key="4">
    <source>
        <dbReference type="Google" id="ProtNLM"/>
    </source>
</evidence>
<evidence type="ECO:0000313" key="3">
    <source>
        <dbReference type="Proteomes" id="UP000253303"/>
    </source>
</evidence>
<sequence>MIHVRPIVKVLGGVGSAAVALAAPWPIEYLSVFGPDDWRRPALMAVAFLVGLGAFGVLAFVALLTRLLLVVTVFFAEFLSFMAGSTMATDEALAERSRISTCVVEEERAAVVMIAPPPTDPGGLPSETFGLKYNYRLHCPGGVPSAMETFTPMARPGTAVRIIWDPMGRIGPYHADSRAELRDLDGRALWAMGVLVAMLPLMDAALFGIPRLKLAAARFRRRRGT</sequence>
<dbReference type="Proteomes" id="UP000253303">
    <property type="component" value="Unassembled WGS sequence"/>
</dbReference>
<protein>
    <recommendedName>
        <fullName evidence="4">DUF3592 domain-containing protein</fullName>
    </recommendedName>
</protein>
<dbReference type="OrthoDB" id="4225683at2"/>
<keyword evidence="1" id="KW-0472">Membrane</keyword>
<keyword evidence="1" id="KW-1133">Transmembrane helix</keyword>
<evidence type="ECO:0000313" key="2">
    <source>
        <dbReference type="EMBL" id="RBQ18462.1"/>
    </source>
</evidence>
<dbReference type="AlphaFoldDB" id="A0A366LZ57"/>